<dbReference type="CDD" id="cd15482">
    <property type="entry name" value="Sialidase_non-viral"/>
    <property type="match status" value="1"/>
</dbReference>
<protein>
    <submittedName>
        <fullName evidence="2">Sialidase family protein</fullName>
        <ecNumber evidence="2">3.2.1.-</ecNumber>
    </submittedName>
</protein>
<proteinExistence type="predicted"/>
<organism evidence="2 3">
    <name type="scientific">Chitinophaga pollutisoli</name>
    <dbReference type="NCBI Taxonomy" id="3133966"/>
    <lineage>
        <taxon>Bacteria</taxon>
        <taxon>Pseudomonadati</taxon>
        <taxon>Bacteroidota</taxon>
        <taxon>Chitinophagia</taxon>
        <taxon>Chitinophagales</taxon>
        <taxon>Chitinophagaceae</taxon>
        <taxon>Chitinophaga</taxon>
    </lineage>
</organism>
<sequence>MKASLLKCSLFLALLLASGAEVRAQQAPPGAIVTYVPAETKTYIGSPSLAILPDGSYVASHDFFGPQSSEFVQAVTRVFRSRDKGKSWEQVSTVNGAFWSSLFVHKDTLYLLGPDRHHGTVLIRRSTDAGATWTQPLTRDNGLLLAGMYHCAPMPVLVHNGRIWRAMETAHGPVLDWGKRYGAMMMSAPVDADLLKAASWTVSNSILYDSTWLDGHFTGWLEGNAVAAPDGSIVNILRVDDRSSLDEKAAVVRVSANGKQATFDAANDFIPFPGGSKKFVIRFDEKSGRYWTLSNIIPQQFRDQFPKRNPATFRNTLALMSSADLRNWQTHEIILQHPDVLHHGFQYVDWQFEGNDIIVLSRTAFGEGAGKAHNNHDANYLTFHRIKKFRKLERLNL</sequence>
<accession>A0ABZ2YQ62</accession>
<dbReference type="InterPro" id="IPR036278">
    <property type="entry name" value="Sialidase_sf"/>
</dbReference>
<dbReference type="Gene3D" id="2.130.10.10">
    <property type="entry name" value="YVTN repeat-like/Quinoprotein amine dehydrogenase"/>
    <property type="match status" value="1"/>
</dbReference>
<dbReference type="RefSeq" id="WP_341836507.1">
    <property type="nucleotide sequence ID" value="NZ_CP149822.1"/>
</dbReference>
<dbReference type="EC" id="3.2.1.-" evidence="2"/>
<reference evidence="3" key="1">
    <citation type="submission" date="2024-03" db="EMBL/GenBank/DDBJ databases">
        <title>Chitinophaga horti sp. nov., isolated from garden soil.</title>
        <authorList>
            <person name="Lee D.S."/>
            <person name="Han D.M."/>
            <person name="Baek J.H."/>
            <person name="Choi D.G."/>
            <person name="Jeon J.H."/>
            <person name="Jeon C.O."/>
        </authorList>
    </citation>
    <scope>NUCLEOTIDE SEQUENCE [LARGE SCALE GENOMIC DNA]</scope>
    <source>
        <strain evidence="3">GPA1</strain>
    </source>
</reference>
<keyword evidence="1" id="KW-0732">Signal</keyword>
<dbReference type="EMBL" id="CP149822">
    <property type="protein sequence ID" value="WZN41658.1"/>
    <property type="molecule type" value="Genomic_DNA"/>
</dbReference>
<keyword evidence="2" id="KW-0378">Hydrolase</keyword>
<name>A0ABZ2YQ62_9BACT</name>
<dbReference type="GO" id="GO:0016798">
    <property type="term" value="F:hydrolase activity, acting on glycosyl bonds"/>
    <property type="evidence" value="ECO:0007669"/>
    <property type="project" value="UniProtKB-KW"/>
</dbReference>
<gene>
    <name evidence="2" type="ORF">WJU16_01220</name>
</gene>
<keyword evidence="3" id="KW-1185">Reference proteome</keyword>
<dbReference type="InterPro" id="IPR015943">
    <property type="entry name" value="WD40/YVTN_repeat-like_dom_sf"/>
</dbReference>
<evidence type="ECO:0000256" key="1">
    <source>
        <dbReference type="SAM" id="SignalP"/>
    </source>
</evidence>
<feature type="chain" id="PRO_5045113393" evidence="1">
    <location>
        <begin position="25"/>
        <end position="397"/>
    </location>
</feature>
<evidence type="ECO:0000313" key="2">
    <source>
        <dbReference type="EMBL" id="WZN41658.1"/>
    </source>
</evidence>
<dbReference type="SUPFAM" id="SSF50939">
    <property type="entry name" value="Sialidases"/>
    <property type="match status" value="1"/>
</dbReference>
<feature type="signal peptide" evidence="1">
    <location>
        <begin position="1"/>
        <end position="24"/>
    </location>
</feature>
<evidence type="ECO:0000313" key="3">
    <source>
        <dbReference type="Proteomes" id="UP001485459"/>
    </source>
</evidence>
<dbReference type="Proteomes" id="UP001485459">
    <property type="component" value="Chromosome"/>
</dbReference>
<keyword evidence="2" id="KW-0326">Glycosidase</keyword>